<dbReference type="InterPro" id="IPR050789">
    <property type="entry name" value="Diverse_Enzym_Activities"/>
</dbReference>
<keyword evidence="1" id="KW-0378">Hydrolase</keyword>
<dbReference type="Proteomes" id="UP000307943">
    <property type="component" value="Unassembled WGS sequence"/>
</dbReference>
<dbReference type="OrthoDB" id="9770183at2"/>
<organism evidence="3 4">
    <name type="scientific">Paenibacillus hemerocallicola</name>
    <dbReference type="NCBI Taxonomy" id="1172614"/>
    <lineage>
        <taxon>Bacteria</taxon>
        <taxon>Bacillati</taxon>
        <taxon>Bacillota</taxon>
        <taxon>Bacilli</taxon>
        <taxon>Bacillales</taxon>
        <taxon>Paenibacillaceae</taxon>
        <taxon>Paenibacillus</taxon>
    </lineage>
</organism>
<sequence>MNENEFRADAKAVNMDEERIADAFRLLDEAVARGDTPGGVALIGRRGRIAGIHTAGAAHTQAPDGTSIPVKRDTIFDVASLSKVVGTLPLILLLVERGHLRLGDPVVQYIPEFAAEGKEAVTVGQLLTHTSGLLSHKNMYSHGWSPEEIKAHIFAHPLEYEPGTKMVYSDLGFITLGEIAARLYGEPLEAAATKHVFAPLGMRDTGYLPPESARPRIAATEYYEKLGRHKWGEVHDENCGALGGASGHAGLFSTAEDLAKYAAMWLALGRIGDGGGRLLSEASVATATRSHTGHLPANRGMGWVLKGDPWDASGDLLSPACYGHTGFTGTSIWMDPASDCFAVVLTNRVHYGRDKSVVRLRNCLHNAVAAACLA</sequence>
<dbReference type="Gene3D" id="3.40.710.10">
    <property type="entry name" value="DD-peptidase/beta-lactamase superfamily"/>
    <property type="match status" value="1"/>
</dbReference>
<proteinExistence type="predicted"/>
<dbReference type="SUPFAM" id="SSF56601">
    <property type="entry name" value="beta-lactamase/transpeptidase-like"/>
    <property type="match status" value="1"/>
</dbReference>
<dbReference type="GO" id="GO:0016787">
    <property type="term" value="F:hydrolase activity"/>
    <property type="evidence" value="ECO:0007669"/>
    <property type="project" value="UniProtKB-KW"/>
</dbReference>
<dbReference type="RefSeq" id="WP_139601743.1">
    <property type="nucleotide sequence ID" value="NZ_VDCQ01000009.1"/>
</dbReference>
<reference evidence="3 4" key="1">
    <citation type="submission" date="2019-05" db="EMBL/GenBank/DDBJ databases">
        <title>We sequenced the genome of Paenibacillus hemerocallicola KCTC 33185 for further insight into its adaptation and study the phylogeny of Paenibacillus.</title>
        <authorList>
            <person name="Narsing Rao M.P."/>
        </authorList>
    </citation>
    <scope>NUCLEOTIDE SEQUENCE [LARGE SCALE GENOMIC DNA]</scope>
    <source>
        <strain evidence="3 4">KCTC 33185</strain>
    </source>
</reference>
<keyword evidence="4" id="KW-1185">Reference proteome</keyword>
<evidence type="ECO:0000313" key="3">
    <source>
        <dbReference type="EMBL" id="TNJ66624.1"/>
    </source>
</evidence>
<feature type="domain" description="Beta-lactamase-related" evidence="2">
    <location>
        <begin position="25"/>
        <end position="354"/>
    </location>
</feature>
<evidence type="ECO:0000256" key="1">
    <source>
        <dbReference type="ARBA" id="ARBA00022801"/>
    </source>
</evidence>
<dbReference type="AlphaFoldDB" id="A0A5C4TC09"/>
<gene>
    <name evidence="3" type="ORF">FE784_08630</name>
</gene>
<dbReference type="PANTHER" id="PTHR43283:SF11">
    <property type="entry name" value="BETA-LACTAMASE-RELATED DOMAIN-CONTAINING PROTEIN"/>
    <property type="match status" value="1"/>
</dbReference>
<name>A0A5C4TC09_9BACL</name>
<protein>
    <submittedName>
        <fullName evidence="3">Beta-lactamase family protein</fullName>
    </submittedName>
</protein>
<dbReference type="InterPro" id="IPR012338">
    <property type="entry name" value="Beta-lactam/transpept-like"/>
</dbReference>
<dbReference type="PANTHER" id="PTHR43283">
    <property type="entry name" value="BETA-LACTAMASE-RELATED"/>
    <property type="match status" value="1"/>
</dbReference>
<dbReference type="Pfam" id="PF00144">
    <property type="entry name" value="Beta-lactamase"/>
    <property type="match status" value="1"/>
</dbReference>
<accession>A0A5C4TC09</accession>
<evidence type="ECO:0000259" key="2">
    <source>
        <dbReference type="Pfam" id="PF00144"/>
    </source>
</evidence>
<dbReference type="EMBL" id="VDCQ01000009">
    <property type="protein sequence ID" value="TNJ66624.1"/>
    <property type="molecule type" value="Genomic_DNA"/>
</dbReference>
<comment type="caution">
    <text evidence="3">The sequence shown here is derived from an EMBL/GenBank/DDBJ whole genome shotgun (WGS) entry which is preliminary data.</text>
</comment>
<evidence type="ECO:0000313" key="4">
    <source>
        <dbReference type="Proteomes" id="UP000307943"/>
    </source>
</evidence>
<dbReference type="InterPro" id="IPR001466">
    <property type="entry name" value="Beta-lactam-related"/>
</dbReference>